<dbReference type="AlphaFoldDB" id="A0A5D2GP59"/>
<keyword evidence="2" id="KW-1185">Reference proteome</keyword>
<name>A0A5D2GP59_GOSDA</name>
<protein>
    <submittedName>
        <fullName evidence="1">Uncharacterized protein</fullName>
    </submittedName>
</protein>
<proteinExistence type="predicted"/>
<sequence>MACKHALASAMIGSEIFSHGKLNEASKFTFIVPFSGGFHSELSTTCTCLNKTSSAFISMQ</sequence>
<organism evidence="1 2">
    <name type="scientific">Gossypium darwinii</name>
    <name type="common">Darwin's cotton</name>
    <name type="synonym">Gossypium barbadense var. darwinii</name>
    <dbReference type="NCBI Taxonomy" id="34276"/>
    <lineage>
        <taxon>Eukaryota</taxon>
        <taxon>Viridiplantae</taxon>
        <taxon>Streptophyta</taxon>
        <taxon>Embryophyta</taxon>
        <taxon>Tracheophyta</taxon>
        <taxon>Spermatophyta</taxon>
        <taxon>Magnoliopsida</taxon>
        <taxon>eudicotyledons</taxon>
        <taxon>Gunneridae</taxon>
        <taxon>Pentapetalae</taxon>
        <taxon>rosids</taxon>
        <taxon>malvids</taxon>
        <taxon>Malvales</taxon>
        <taxon>Malvaceae</taxon>
        <taxon>Malvoideae</taxon>
        <taxon>Gossypium</taxon>
    </lineage>
</organism>
<dbReference type="Proteomes" id="UP000323506">
    <property type="component" value="Chromosome A05"/>
</dbReference>
<reference evidence="1 2" key="1">
    <citation type="submission" date="2019-06" db="EMBL/GenBank/DDBJ databases">
        <title>WGS assembly of Gossypium darwinii.</title>
        <authorList>
            <person name="Chen Z.J."/>
            <person name="Sreedasyam A."/>
            <person name="Ando A."/>
            <person name="Song Q."/>
            <person name="De L."/>
            <person name="Hulse-Kemp A."/>
            <person name="Ding M."/>
            <person name="Ye W."/>
            <person name="Kirkbride R."/>
            <person name="Jenkins J."/>
            <person name="Plott C."/>
            <person name="Lovell J."/>
            <person name="Lin Y.-M."/>
            <person name="Vaughn R."/>
            <person name="Liu B."/>
            <person name="Li W."/>
            <person name="Simpson S."/>
            <person name="Scheffler B."/>
            <person name="Saski C."/>
            <person name="Grover C."/>
            <person name="Hu G."/>
            <person name="Conover J."/>
            <person name="Carlson J."/>
            <person name="Shu S."/>
            <person name="Boston L."/>
            <person name="Williams M."/>
            <person name="Peterson D."/>
            <person name="Mcgee K."/>
            <person name="Jones D."/>
            <person name="Wendel J."/>
            <person name="Stelly D."/>
            <person name="Grimwood J."/>
            <person name="Schmutz J."/>
        </authorList>
    </citation>
    <scope>NUCLEOTIDE SEQUENCE [LARGE SCALE GENOMIC DNA]</scope>
    <source>
        <strain evidence="1">1808015.09</strain>
    </source>
</reference>
<gene>
    <name evidence="1" type="ORF">ES288_A05G387200v1</name>
</gene>
<evidence type="ECO:0000313" key="2">
    <source>
        <dbReference type="Proteomes" id="UP000323506"/>
    </source>
</evidence>
<evidence type="ECO:0000313" key="1">
    <source>
        <dbReference type="EMBL" id="TYH19885.1"/>
    </source>
</evidence>
<accession>A0A5D2GP59</accession>
<dbReference type="EMBL" id="CM017692">
    <property type="protein sequence ID" value="TYH19885.1"/>
    <property type="molecule type" value="Genomic_DNA"/>
</dbReference>